<feature type="compositionally biased region" description="Basic and acidic residues" evidence="1">
    <location>
        <begin position="678"/>
        <end position="706"/>
    </location>
</feature>
<feature type="region of interest" description="Disordered" evidence="1">
    <location>
        <begin position="597"/>
        <end position="643"/>
    </location>
</feature>
<gene>
    <name evidence="4" type="primary">LOC107224473</name>
</gene>
<evidence type="ECO:0000256" key="1">
    <source>
        <dbReference type="SAM" id="MobiDB-lite"/>
    </source>
</evidence>
<feature type="region of interest" description="Disordered" evidence="1">
    <location>
        <begin position="483"/>
        <end position="530"/>
    </location>
</feature>
<organism evidence="3 4">
    <name type="scientific">Neodiprion lecontei</name>
    <name type="common">Redheaded pine sawfly</name>
    <dbReference type="NCBI Taxonomy" id="441921"/>
    <lineage>
        <taxon>Eukaryota</taxon>
        <taxon>Metazoa</taxon>
        <taxon>Ecdysozoa</taxon>
        <taxon>Arthropoda</taxon>
        <taxon>Hexapoda</taxon>
        <taxon>Insecta</taxon>
        <taxon>Pterygota</taxon>
        <taxon>Neoptera</taxon>
        <taxon>Endopterygota</taxon>
        <taxon>Hymenoptera</taxon>
        <taxon>Tenthredinoidea</taxon>
        <taxon>Diprionidae</taxon>
        <taxon>Diprioninae</taxon>
        <taxon>Neodiprion</taxon>
    </lineage>
</organism>
<dbReference type="Pfam" id="PF03134">
    <property type="entry name" value="TB2_DP1_HVA22"/>
    <property type="match status" value="1"/>
</dbReference>
<feature type="region of interest" description="Disordered" evidence="1">
    <location>
        <begin position="225"/>
        <end position="357"/>
    </location>
</feature>
<feature type="region of interest" description="Disordered" evidence="1">
    <location>
        <begin position="417"/>
        <end position="445"/>
    </location>
</feature>
<feature type="compositionally biased region" description="Basic and acidic residues" evidence="1">
    <location>
        <begin position="282"/>
        <end position="291"/>
    </location>
</feature>
<feature type="compositionally biased region" description="Low complexity" evidence="1">
    <location>
        <begin position="493"/>
        <end position="509"/>
    </location>
</feature>
<feature type="compositionally biased region" description="Basic and acidic residues" evidence="1">
    <location>
        <begin position="418"/>
        <end position="429"/>
    </location>
</feature>
<keyword evidence="2" id="KW-1133">Transmembrane helix</keyword>
<evidence type="ECO:0000256" key="2">
    <source>
        <dbReference type="SAM" id="Phobius"/>
    </source>
</evidence>
<feature type="region of interest" description="Disordered" evidence="1">
    <location>
        <begin position="670"/>
        <end position="745"/>
    </location>
</feature>
<keyword evidence="3" id="KW-1185">Reference proteome</keyword>
<dbReference type="PANTHER" id="PTHR12300">
    <property type="entry name" value="HVA22-LIKE PROTEINS"/>
    <property type="match status" value="1"/>
</dbReference>
<name>A0ABM3GJ26_NEOLC</name>
<reference evidence="4" key="1">
    <citation type="submission" date="2025-08" db="UniProtKB">
        <authorList>
            <consortium name="RefSeq"/>
        </authorList>
    </citation>
    <scope>IDENTIFICATION</scope>
    <source>
        <tissue evidence="4">Thorax and Abdomen</tissue>
    </source>
</reference>
<dbReference type="GeneID" id="107224473"/>
<feature type="transmembrane region" description="Helical" evidence="2">
    <location>
        <begin position="110"/>
        <end position="132"/>
    </location>
</feature>
<dbReference type="PANTHER" id="PTHR12300:SF117">
    <property type="entry name" value="LP05237P-RELATED"/>
    <property type="match status" value="1"/>
</dbReference>
<sequence>MEDDDKLALASGQIDADIRMMANRLNVLKMLNGNRLARVRDSIEKLPIKLTLGNIGIFTVSLAAMMPRPFTYIIVYPIFRLVFGTLYPAYASYKAVRTKNVKEYVKWMMYWIVFALFTCAETFTDVFLSFWFPFYYEIKIVLVLWLLSPATKGSSILYRRFVHPALSRREAEIDEALARATEQGYTAVLHLGSRGVNYATTVLMQTAIKGGGGLVQQLKKSYSLSDLTGEKEDENRNTPDMRDEIDMQEPRRRENVGRRGYSPRRTQSGSNRVDMYFSEVDVDVRQPRPREPVASLSNIRSSDDISSGYSSGEALHSNRAGSQVEPLVRTSSVGARTRPKPRSTTKKTPEESDEEASDSFPALFYPGIPFPIPPSQALELFLALSHASEINGVDYGSLIGTKSRVRVLESAEIVGCNNREDESSSKESSPEFLDSISGDPFPDATIRAEPEKIGIDVQKITTEICQSKFDELRALLNGATRAVQGLDEPSKNSLSPPSGSPRVSRSSSDSCDRAGRYNKKRAPLVPAAKSEENLEQVQTQSALKARLVIKTGTVRTLACVDTPKEVFVSHGKKSKAAKTKEGLSRLLTIPKTIFHTAFHHKDDDPGCPSRSRGGSRSGSRSRSVSRGSRGSEGGDEATSTSVSRPVDVQTALLNVALDSKAQTYIDLRSGSVDSYPSDESKSEDQDRTAYERGEYEEKMRAERKDPAEEDEGTNFDTEQDKTRITLGEPSHLPIRGSRKYLDSID</sequence>
<keyword evidence="2" id="KW-0472">Membrane</keyword>
<keyword evidence="2" id="KW-0812">Transmembrane</keyword>
<dbReference type="InterPro" id="IPR004345">
    <property type="entry name" value="TB2_DP1_HVA22"/>
</dbReference>
<protein>
    <submittedName>
        <fullName evidence="4">Uncharacterized protein LOC107224473 isoform X2</fullName>
    </submittedName>
</protein>
<evidence type="ECO:0000313" key="3">
    <source>
        <dbReference type="Proteomes" id="UP000829291"/>
    </source>
</evidence>
<proteinExistence type="predicted"/>
<dbReference type="RefSeq" id="XP_046600275.1">
    <property type="nucleotide sequence ID" value="XM_046744319.1"/>
</dbReference>
<accession>A0ABM3GJ26</accession>
<feature type="compositionally biased region" description="Low complexity" evidence="1">
    <location>
        <begin position="609"/>
        <end position="628"/>
    </location>
</feature>
<feature type="transmembrane region" description="Helical" evidence="2">
    <location>
        <begin position="70"/>
        <end position="90"/>
    </location>
</feature>
<dbReference type="Proteomes" id="UP000829291">
    <property type="component" value="Chromosome 6"/>
</dbReference>
<feature type="compositionally biased region" description="Basic and acidic residues" evidence="1">
    <location>
        <begin position="228"/>
        <end position="257"/>
    </location>
</feature>
<evidence type="ECO:0000313" key="4">
    <source>
        <dbReference type="RefSeq" id="XP_046600275.1"/>
    </source>
</evidence>